<dbReference type="EMBL" id="UINC01154480">
    <property type="protein sequence ID" value="SVD49792.1"/>
    <property type="molecule type" value="Genomic_DNA"/>
</dbReference>
<sequence length="30" mass="3269">MSYKKVLLALVSSMAIFPSVVFTNDPAKNP</sequence>
<accession>A0A382VTG4</accession>
<gene>
    <name evidence="1" type="ORF">METZ01_LOCUS402646</name>
</gene>
<evidence type="ECO:0000313" key="1">
    <source>
        <dbReference type="EMBL" id="SVD49792.1"/>
    </source>
</evidence>
<dbReference type="AlphaFoldDB" id="A0A382VTG4"/>
<name>A0A382VTG4_9ZZZZ</name>
<protein>
    <submittedName>
        <fullName evidence="1">Uncharacterized protein</fullName>
    </submittedName>
</protein>
<proteinExistence type="predicted"/>
<reference evidence="1" key="1">
    <citation type="submission" date="2018-05" db="EMBL/GenBank/DDBJ databases">
        <authorList>
            <person name="Lanie J.A."/>
            <person name="Ng W.-L."/>
            <person name="Kazmierczak K.M."/>
            <person name="Andrzejewski T.M."/>
            <person name="Davidsen T.M."/>
            <person name="Wayne K.J."/>
            <person name="Tettelin H."/>
            <person name="Glass J.I."/>
            <person name="Rusch D."/>
            <person name="Podicherti R."/>
            <person name="Tsui H.-C.T."/>
            <person name="Winkler M.E."/>
        </authorList>
    </citation>
    <scope>NUCLEOTIDE SEQUENCE</scope>
</reference>
<organism evidence="1">
    <name type="scientific">marine metagenome</name>
    <dbReference type="NCBI Taxonomy" id="408172"/>
    <lineage>
        <taxon>unclassified sequences</taxon>
        <taxon>metagenomes</taxon>
        <taxon>ecological metagenomes</taxon>
    </lineage>
</organism>